<organism evidence="2 3">
    <name type="scientific">Actinomadura barringtoniae</name>
    <dbReference type="NCBI Taxonomy" id="1427535"/>
    <lineage>
        <taxon>Bacteria</taxon>
        <taxon>Bacillati</taxon>
        <taxon>Actinomycetota</taxon>
        <taxon>Actinomycetes</taxon>
        <taxon>Streptosporangiales</taxon>
        <taxon>Thermomonosporaceae</taxon>
        <taxon>Actinomadura</taxon>
    </lineage>
</organism>
<keyword evidence="1" id="KW-1133">Transmembrane helix</keyword>
<evidence type="ECO:0000313" key="2">
    <source>
        <dbReference type="EMBL" id="MBO2454461.1"/>
    </source>
</evidence>
<keyword evidence="3" id="KW-1185">Reference proteome</keyword>
<dbReference type="RefSeq" id="WP_208262668.1">
    <property type="nucleotide sequence ID" value="NZ_JAGEOJ010000026.1"/>
</dbReference>
<evidence type="ECO:0000256" key="1">
    <source>
        <dbReference type="SAM" id="Phobius"/>
    </source>
</evidence>
<gene>
    <name evidence="2" type="ORF">J4573_45750</name>
</gene>
<protein>
    <submittedName>
        <fullName evidence="2">Uncharacterized protein</fullName>
    </submittedName>
</protein>
<dbReference type="EMBL" id="JAGEOJ010000026">
    <property type="protein sequence ID" value="MBO2454461.1"/>
    <property type="molecule type" value="Genomic_DNA"/>
</dbReference>
<reference evidence="2" key="1">
    <citation type="submission" date="2021-03" db="EMBL/GenBank/DDBJ databases">
        <authorList>
            <person name="Kanchanasin P."/>
            <person name="Saeng-In P."/>
            <person name="Phongsopitanun W."/>
            <person name="Yuki M."/>
            <person name="Kudo T."/>
            <person name="Ohkuma M."/>
            <person name="Tanasupawat S."/>
        </authorList>
    </citation>
    <scope>NUCLEOTIDE SEQUENCE</scope>
    <source>
        <strain evidence="2">GKU 128</strain>
    </source>
</reference>
<feature type="transmembrane region" description="Helical" evidence="1">
    <location>
        <begin position="41"/>
        <end position="63"/>
    </location>
</feature>
<dbReference type="Proteomes" id="UP000669179">
    <property type="component" value="Unassembled WGS sequence"/>
</dbReference>
<accession>A0A939T634</accession>
<keyword evidence="1" id="KW-0472">Membrane</keyword>
<keyword evidence="1" id="KW-0812">Transmembrane</keyword>
<sequence>MSSSLDRHLDWVRKTNDDYSSELHKRQRSADLRRNWEEDGYPGFGEIVVGLIIFFTLVAIMSAHH</sequence>
<proteinExistence type="predicted"/>
<evidence type="ECO:0000313" key="3">
    <source>
        <dbReference type="Proteomes" id="UP000669179"/>
    </source>
</evidence>
<comment type="caution">
    <text evidence="2">The sequence shown here is derived from an EMBL/GenBank/DDBJ whole genome shotgun (WGS) entry which is preliminary data.</text>
</comment>
<name>A0A939T634_9ACTN</name>
<dbReference type="AlphaFoldDB" id="A0A939T634"/>